<name>A0ABN9SRN4_9DINO</name>
<dbReference type="Proteomes" id="UP001189429">
    <property type="component" value="Unassembled WGS sequence"/>
</dbReference>
<dbReference type="EMBL" id="CAUYUJ010012780">
    <property type="protein sequence ID" value="CAK0834572.1"/>
    <property type="molecule type" value="Genomic_DNA"/>
</dbReference>
<evidence type="ECO:0000313" key="2">
    <source>
        <dbReference type="Proteomes" id="UP001189429"/>
    </source>
</evidence>
<keyword evidence="2" id="KW-1185">Reference proteome</keyword>
<accession>A0ABN9SRN4</accession>
<proteinExistence type="predicted"/>
<organism evidence="1 2">
    <name type="scientific">Prorocentrum cordatum</name>
    <dbReference type="NCBI Taxonomy" id="2364126"/>
    <lineage>
        <taxon>Eukaryota</taxon>
        <taxon>Sar</taxon>
        <taxon>Alveolata</taxon>
        <taxon>Dinophyceae</taxon>
        <taxon>Prorocentrales</taxon>
        <taxon>Prorocentraceae</taxon>
        <taxon>Prorocentrum</taxon>
    </lineage>
</organism>
<gene>
    <name evidence="1" type="ORF">PCOR1329_LOCUS31958</name>
</gene>
<sequence length="123" mass="12838">MADAAASGHSALAPMKCMKAMKSATVRAKPAAAMRRPAAAKGAPVVRAGPVAGVQGVIKGKSGSIDISEYLTKENANCSKNAFGSKVCGRAKTQAQHFAKSPDELKWFSGEAYKLATRVWDTL</sequence>
<comment type="caution">
    <text evidence="1">The sequence shown here is derived from an EMBL/GenBank/DDBJ whole genome shotgun (WGS) entry which is preliminary data.</text>
</comment>
<protein>
    <submittedName>
        <fullName evidence="1">Uncharacterized protein</fullName>
    </submittedName>
</protein>
<evidence type="ECO:0000313" key="1">
    <source>
        <dbReference type="EMBL" id="CAK0834572.1"/>
    </source>
</evidence>
<reference evidence="1" key="1">
    <citation type="submission" date="2023-10" db="EMBL/GenBank/DDBJ databases">
        <authorList>
            <person name="Chen Y."/>
            <person name="Shah S."/>
            <person name="Dougan E. K."/>
            <person name="Thang M."/>
            <person name="Chan C."/>
        </authorList>
    </citation>
    <scope>NUCLEOTIDE SEQUENCE [LARGE SCALE GENOMIC DNA]</scope>
</reference>